<dbReference type="NCBIfam" id="NF006514">
    <property type="entry name" value="PRK08960.1"/>
    <property type="match status" value="1"/>
</dbReference>
<evidence type="ECO:0000256" key="1">
    <source>
        <dbReference type="ARBA" id="ARBA00001933"/>
    </source>
</evidence>
<evidence type="ECO:0000256" key="6">
    <source>
        <dbReference type="RuleBase" id="RU000481"/>
    </source>
</evidence>
<evidence type="ECO:0000256" key="2">
    <source>
        <dbReference type="ARBA" id="ARBA00007441"/>
    </source>
</evidence>
<gene>
    <name evidence="8" type="ORF">NYR02_15480</name>
</gene>
<dbReference type="InterPro" id="IPR004839">
    <property type="entry name" value="Aminotransferase_I/II_large"/>
</dbReference>
<reference evidence="8" key="2">
    <citation type="submission" date="2022-08" db="EMBL/GenBank/DDBJ databases">
        <authorList>
            <person name="Dong C."/>
        </authorList>
    </citation>
    <scope>NUCLEOTIDE SEQUENCE</scope>
    <source>
        <strain evidence="8">59MF3M-4</strain>
    </source>
</reference>
<dbReference type="AlphaFoldDB" id="A0A9X3ASU6"/>
<feature type="domain" description="Aminotransferase class I/classII large" evidence="7">
    <location>
        <begin position="43"/>
        <end position="391"/>
    </location>
</feature>
<reference evidence="8" key="1">
    <citation type="journal article" date="2022" name="Front. Microbiol.">
        <title>Genome-based taxonomic rearrangement of Oceanobacter-related bacteria including the description of Thalassolituus hydrocarbonoclasticus sp. nov. and Thalassolituus pacificus sp. nov. and emended description of the genus Thalassolituus.</title>
        <authorList>
            <person name="Dong C."/>
            <person name="Wei L."/>
            <person name="Wang J."/>
            <person name="Lai Q."/>
            <person name="Huang Z."/>
            <person name="Shao Z."/>
        </authorList>
    </citation>
    <scope>NUCLEOTIDE SEQUENCE</scope>
    <source>
        <strain evidence="8">59MF3M-4</strain>
    </source>
</reference>
<dbReference type="EC" id="2.6.1.-" evidence="6"/>
<dbReference type="InterPro" id="IPR015421">
    <property type="entry name" value="PyrdxlP-dep_Trfase_major"/>
</dbReference>
<comment type="cofactor">
    <cofactor evidence="1 6">
        <name>pyridoxal 5'-phosphate</name>
        <dbReference type="ChEBI" id="CHEBI:597326"/>
    </cofactor>
</comment>
<dbReference type="Gene3D" id="3.40.640.10">
    <property type="entry name" value="Type I PLP-dependent aspartate aminotransferase-like (Major domain)"/>
    <property type="match status" value="1"/>
</dbReference>
<organism evidence="8 9">
    <name type="scientific">Thalassolituus pacificus</name>
    <dbReference type="NCBI Taxonomy" id="2975440"/>
    <lineage>
        <taxon>Bacteria</taxon>
        <taxon>Pseudomonadati</taxon>
        <taxon>Pseudomonadota</taxon>
        <taxon>Gammaproteobacteria</taxon>
        <taxon>Oceanospirillales</taxon>
        <taxon>Oceanospirillaceae</taxon>
        <taxon>Thalassolituus</taxon>
    </lineage>
</organism>
<keyword evidence="5" id="KW-0663">Pyridoxal phosphate</keyword>
<comment type="similarity">
    <text evidence="2 6">Belongs to the class-I pyridoxal-phosphate-dependent aminotransferase family.</text>
</comment>
<dbReference type="SUPFAM" id="SSF53383">
    <property type="entry name" value="PLP-dependent transferases"/>
    <property type="match status" value="1"/>
</dbReference>
<accession>A0A9X3ASU6</accession>
<dbReference type="GO" id="GO:0008483">
    <property type="term" value="F:transaminase activity"/>
    <property type="evidence" value="ECO:0007669"/>
    <property type="project" value="UniProtKB-KW"/>
</dbReference>
<dbReference type="InterPro" id="IPR004838">
    <property type="entry name" value="NHTrfase_class1_PyrdxlP-BS"/>
</dbReference>
<dbReference type="PANTHER" id="PTHR46383">
    <property type="entry name" value="ASPARTATE AMINOTRANSFERASE"/>
    <property type="match status" value="1"/>
</dbReference>
<sequence length="403" mass="43699">MSTNQAPATPVSHAPARRCADIKPFQVMAILAEAQALQAQGQDIIHLEVGEPDFPTPQPMIDAAITAMNAGKTGYTPALGLPQLRQKLADYYFDRFGVRISPKRIVLAPGASGALLLLTAARLNPGQQILLADPGYPCNRHFARVFEGRGQLLPCNAAQKFQLTAADVRQHWSADTKVALVASPANPTGTVLSLDELSALATAVREQQGELWVDEIYQGLNYTSAPQTVLSVADDAVVLNSFSKFFGMTGWRLGWAVVPEAWVPDLDTLAQNLFLAPPTPAQYAALAAFEPETMAILEQRRAELAERRDYLMQALPPLGFAVPVAPDGAFYIYADASRFTSDSLSFCSQVLREIGVAITPGVDFGEHEAGSHVRFAFTTRLERLQEAVARLAAWLNNRADGTR</sequence>
<dbReference type="Proteomes" id="UP001147830">
    <property type="component" value="Unassembled WGS sequence"/>
</dbReference>
<comment type="caution">
    <text evidence="8">The sequence shown here is derived from an EMBL/GenBank/DDBJ whole genome shotgun (WGS) entry which is preliminary data.</text>
</comment>
<dbReference type="CDD" id="cd00609">
    <property type="entry name" value="AAT_like"/>
    <property type="match status" value="1"/>
</dbReference>
<dbReference type="PANTHER" id="PTHR46383:SF2">
    <property type="entry name" value="AMINOTRANSFERASE"/>
    <property type="match status" value="1"/>
</dbReference>
<proteinExistence type="inferred from homology"/>
<dbReference type="GO" id="GO:0006520">
    <property type="term" value="P:amino acid metabolic process"/>
    <property type="evidence" value="ECO:0007669"/>
    <property type="project" value="InterPro"/>
</dbReference>
<dbReference type="GO" id="GO:0030170">
    <property type="term" value="F:pyridoxal phosphate binding"/>
    <property type="evidence" value="ECO:0007669"/>
    <property type="project" value="InterPro"/>
</dbReference>
<dbReference type="Pfam" id="PF00155">
    <property type="entry name" value="Aminotran_1_2"/>
    <property type="match status" value="1"/>
</dbReference>
<keyword evidence="3 6" id="KW-0032">Aminotransferase</keyword>
<dbReference type="RefSeq" id="WP_260977258.1">
    <property type="nucleotide sequence ID" value="NZ_JAOANI010000028.1"/>
</dbReference>
<evidence type="ECO:0000313" key="8">
    <source>
        <dbReference type="EMBL" id="MCT7360424.1"/>
    </source>
</evidence>
<name>A0A9X3ASU6_9GAMM</name>
<dbReference type="InterPro" id="IPR015424">
    <property type="entry name" value="PyrdxlP-dep_Trfase"/>
</dbReference>
<keyword evidence="9" id="KW-1185">Reference proteome</keyword>
<evidence type="ECO:0000256" key="5">
    <source>
        <dbReference type="ARBA" id="ARBA00022898"/>
    </source>
</evidence>
<evidence type="ECO:0000256" key="3">
    <source>
        <dbReference type="ARBA" id="ARBA00022576"/>
    </source>
</evidence>
<dbReference type="PROSITE" id="PS00105">
    <property type="entry name" value="AA_TRANSFER_CLASS_1"/>
    <property type="match status" value="1"/>
</dbReference>
<evidence type="ECO:0000259" key="7">
    <source>
        <dbReference type="Pfam" id="PF00155"/>
    </source>
</evidence>
<dbReference type="EMBL" id="JAOANI010000028">
    <property type="protein sequence ID" value="MCT7360424.1"/>
    <property type="molecule type" value="Genomic_DNA"/>
</dbReference>
<evidence type="ECO:0000313" key="9">
    <source>
        <dbReference type="Proteomes" id="UP001147830"/>
    </source>
</evidence>
<protein>
    <recommendedName>
        <fullName evidence="6">Aminotransferase</fullName>
        <ecNumber evidence="6">2.6.1.-</ecNumber>
    </recommendedName>
</protein>
<dbReference type="InterPro" id="IPR050596">
    <property type="entry name" value="AspAT/PAT-like"/>
</dbReference>
<evidence type="ECO:0000256" key="4">
    <source>
        <dbReference type="ARBA" id="ARBA00022679"/>
    </source>
</evidence>
<keyword evidence="4 6" id="KW-0808">Transferase</keyword>